<protein>
    <submittedName>
        <fullName evidence="2">Uncharacterized protein</fullName>
    </submittedName>
</protein>
<feature type="region of interest" description="Disordered" evidence="1">
    <location>
        <begin position="1"/>
        <end position="194"/>
    </location>
</feature>
<organism evidence="2 3">
    <name type="scientific">Methylobacterium haplocladii</name>
    <dbReference type="NCBI Taxonomy" id="1176176"/>
    <lineage>
        <taxon>Bacteria</taxon>
        <taxon>Pseudomonadati</taxon>
        <taxon>Pseudomonadota</taxon>
        <taxon>Alphaproteobacteria</taxon>
        <taxon>Hyphomicrobiales</taxon>
        <taxon>Methylobacteriaceae</taxon>
        <taxon>Methylobacterium</taxon>
    </lineage>
</organism>
<name>A0A512IMW5_9HYPH</name>
<dbReference type="EMBL" id="BJZT01000013">
    <property type="protein sequence ID" value="GEO99018.1"/>
    <property type="molecule type" value="Genomic_DNA"/>
</dbReference>
<feature type="compositionally biased region" description="Polar residues" evidence="1">
    <location>
        <begin position="77"/>
        <end position="93"/>
    </location>
</feature>
<evidence type="ECO:0000256" key="1">
    <source>
        <dbReference type="SAM" id="MobiDB-lite"/>
    </source>
</evidence>
<feature type="compositionally biased region" description="Low complexity" evidence="1">
    <location>
        <begin position="49"/>
        <end position="65"/>
    </location>
</feature>
<dbReference type="AlphaFoldDB" id="A0A512IMW5"/>
<gene>
    <name evidence="2" type="ORF">MHA02_14060</name>
</gene>
<feature type="compositionally biased region" description="Low complexity" evidence="1">
    <location>
        <begin position="128"/>
        <end position="153"/>
    </location>
</feature>
<keyword evidence="3" id="KW-1185">Reference proteome</keyword>
<feature type="compositionally biased region" description="Low complexity" evidence="1">
    <location>
        <begin position="174"/>
        <end position="194"/>
    </location>
</feature>
<dbReference type="RefSeq" id="WP_147077930.1">
    <property type="nucleotide sequence ID" value="NZ_BJZT01000013.1"/>
</dbReference>
<feature type="compositionally biased region" description="Polar residues" evidence="1">
    <location>
        <begin position="161"/>
        <end position="171"/>
    </location>
</feature>
<evidence type="ECO:0000313" key="3">
    <source>
        <dbReference type="Proteomes" id="UP000321258"/>
    </source>
</evidence>
<evidence type="ECO:0000313" key="2">
    <source>
        <dbReference type="EMBL" id="GEO99018.1"/>
    </source>
</evidence>
<dbReference type="OrthoDB" id="7585528at2"/>
<comment type="caution">
    <text evidence="2">The sequence shown here is derived from an EMBL/GenBank/DDBJ whole genome shotgun (WGS) entry which is preliminary data.</text>
</comment>
<sequence length="194" mass="19170">MSTVSSASAMAFTSPKQRLLDSITSQVSAGKISSTDETALDSAVESIDSALSSGSGRSSASAKLGPSDMKSRIDDLISQQVGSGTLTSDQAETLKQVFAQGSEGHGGKGGHGEVGRSGGPPPGPPPADDTAPSDPFADPSTSASGSTTGQSAGDILASFMKQLQSAQNQPSGYGANATSGGSRSASALLLNFEA</sequence>
<feature type="compositionally biased region" description="Polar residues" evidence="1">
    <location>
        <begin position="22"/>
        <end position="37"/>
    </location>
</feature>
<proteinExistence type="predicted"/>
<dbReference type="Proteomes" id="UP000321258">
    <property type="component" value="Unassembled WGS sequence"/>
</dbReference>
<reference evidence="2 3" key="1">
    <citation type="submission" date="2019-07" db="EMBL/GenBank/DDBJ databases">
        <title>Whole genome shotgun sequence of Methylobacterium haplocladii NBRC 107714.</title>
        <authorList>
            <person name="Hosoyama A."/>
            <person name="Uohara A."/>
            <person name="Ohji S."/>
            <person name="Ichikawa N."/>
        </authorList>
    </citation>
    <scope>NUCLEOTIDE SEQUENCE [LARGE SCALE GENOMIC DNA]</scope>
    <source>
        <strain evidence="2 3">NBRC 107714</strain>
    </source>
</reference>
<accession>A0A512IMW5</accession>